<keyword evidence="3" id="KW-0238">DNA-binding</keyword>
<dbReference type="InterPro" id="IPR000792">
    <property type="entry name" value="Tscrpt_reg_LuxR_C"/>
</dbReference>
<proteinExistence type="predicted"/>
<dbReference type="AlphaFoldDB" id="A0A5N6A580"/>
<feature type="domain" description="HTH luxR-type" evidence="7">
    <location>
        <begin position="185"/>
        <end position="250"/>
    </location>
</feature>
<evidence type="ECO:0000256" key="1">
    <source>
        <dbReference type="ARBA" id="ARBA00022553"/>
    </source>
</evidence>
<dbReference type="Pfam" id="PF00196">
    <property type="entry name" value="GerE"/>
    <property type="match status" value="1"/>
</dbReference>
<evidence type="ECO:0000259" key="7">
    <source>
        <dbReference type="PROSITE" id="PS50043"/>
    </source>
</evidence>
<dbReference type="CDD" id="cd06170">
    <property type="entry name" value="LuxR_C_like"/>
    <property type="match status" value="1"/>
</dbReference>
<evidence type="ECO:0000256" key="6">
    <source>
        <dbReference type="SAM" id="MobiDB-lite"/>
    </source>
</evidence>
<dbReference type="PANTHER" id="PTHR43214">
    <property type="entry name" value="TWO-COMPONENT RESPONSE REGULATOR"/>
    <property type="match status" value="1"/>
</dbReference>
<keyword evidence="1 5" id="KW-0597">Phosphoprotein</keyword>
<evidence type="ECO:0000313" key="10">
    <source>
        <dbReference type="Proteomes" id="UP000314251"/>
    </source>
</evidence>
<dbReference type="PROSITE" id="PS50110">
    <property type="entry name" value="RESPONSE_REGULATORY"/>
    <property type="match status" value="1"/>
</dbReference>
<sequence>MPHPRSPEDVPAPGPADQDARADAPQGARPEGPAARRVRVVLADDQTVVRAGFRALLDLSDDLAVVAEAADGEQAVRAARLTRPDVVLMDIRMPAVDGLEATRRIAADPELAATRVLVLTTYEADEYVFEALRAGAGGFLLKDVEPDELREAIRTVAAGRSLLAPAVTRRVIEEFARLRAPLADGARRLARLTGREREVMALVAAGLSNEEIGARLTMSPLTAKTHVSRAMTKLGARDRAQLVVIAYETGLVRAGSGE</sequence>
<accession>A0A5N6A580</accession>
<feature type="region of interest" description="Disordered" evidence="6">
    <location>
        <begin position="1"/>
        <end position="36"/>
    </location>
</feature>
<dbReference type="SMART" id="SM00421">
    <property type="entry name" value="HTH_LUXR"/>
    <property type="match status" value="1"/>
</dbReference>
<dbReference type="InterPro" id="IPR011006">
    <property type="entry name" value="CheY-like_superfamily"/>
</dbReference>
<dbReference type="Pfam" id="PF00072">
    <property type="entry name" value="Response_reg"/>
    <property type="match status" value="1"/>
</dbReference>
<dbReference type="Gene3D" id="3.40.50.2300">
    <property type="match status" value="1"/>
</dbReference>
<dbReference type="RefSeq" id="WP_139669732.1">
    <property type="nucleotide sequence ID" value="NZ_VDLY02000011.1"/>
</dbReference>
<dbReference type="InterPro" id="IPR001789">
    <property type="entry name" value="Sig_transdc_resp-reg_receiver"/>
</dbReference>
<gene>
    <name evidence="9" type="ORF">FH607_017895</name>
</gene>
<dbReference type="PROSITE" id="PS50043">
    <property type="entry name" value="HTH_LUXR_2"/>
    <property type="match status" value="1"/>
</dbReference>
<keyword evidence="10" id="KW-1185">Reference proteome</keyword>
<dbReference type="PRINTS" id="PR00038">
    <property type="entry name" value="HTHLUXR"/>
</dbReference>
<evidence type="ECO:0000259" key="8">
    <source>
        <dbReference type="PROSITE" id="PS50110"/>
    </source>
</evidence>
<reference evidence="9" key="1">
    <citation type="submission" date="2019-10" db="EMBL/GenBank/DDBJ databases">
        <title>Nonomuraea sp. nov., isolated from Phyllanthus amarus.</title>
        <authorList>
            <person name="Klykleung N."/>
            <person name="Tanasupawat S."/>
        </authorList>
    </citation>
    <scope>NUCLEOTIDE SEQUENCE [LARGE SCALE GENOMIC DNA]</scope>
    <source>
        <strain evidence="9">3MP-10</strain>
    </source>
</reference>
<dbReference type="Proteomes" id="UP000314251">
    <property type="component" value="Unassembled WGS sequence"/>
</dbReference>
<dbReference type="GO" id="GO:0006355">
    <property type="term" value="P:regulation of DNA-templated transcription"/>
    <property type="evidence" value="ECO:0007669"/>
    <property type="project" value="InterPro"/>
</dbReference>
<feature type="domain" description="Response regulatory" evidence="8">
    <location>
        <begin position="39"/>
        <end position="157"/>
    </location>
</feature>
<evidence type="ECO:0000256" key="3">
    <source>
        <dbReference type="ARBA" id="ARBA00023125"/>
    </source>
</evidence>
<dbReference type="InterPro" id="IPR058245">
    <property type="entry name" value="NreC/VraR/RcsB-like_REC"/>
</dbReference>
<dbReference type="PANTHER" id="PTHR43214:SF24">
    <property type="entry name" value="TRANSCRIPTIONAL REGULATORY PROTEIN NARL-RELATED"/>
    <property type="match status" value="1"/>
</dbReference>
<dbReference type="SUPFAM" id="SSF52172">
    <property type="entry name" value="CheY-like"/>
    <property type="match status" value="1"/>
</dbReference>
<keyword evidence="4" id="KW-0804">Transcription</keyword>
<evidence type="ECO:0000256" key="2">
    <source>
        <dbReference type="ARBA" id="ARBA00023015"/>
    </source>
</evidence>
<dbReference type="SUPFAM" id="SSF46894">
    <property type="entry name" value="C-terminal effector domain of the bipartite response regulators"/>
    <property type="match status" value="1"/>
</dbReference>
<dbReference type="CDD" id="cd17535">
    <property type="entry name" value="REC_NarL-like"/>
    <property type="match status" value="1"/>
</dbReference>
<dbReference type="InterPro" id="IPR039420">
    <property type="entry name" value="WalR-like"/>
</dbReference>
<feature type="modified residue" description="4-aspartylphosphate" evidence="5">
    <location>
        <position position="90"/>
    </location>
</feature>
<dbReference type="GO" id="GO:0003677">
    <property type="term" value="F:DNA binding"/>
    <property type="evidence" value="ECO:0007669"/>
    <property type="project" value="UniProtKB-KW"/>
</dbReference>
<evidence type="ECO:0000313" key="9">
    <source>
        <dbReference type="EMBL" id="KAB8163811.1"/>
    </source>
</evidence>
<dbReference type="OrthoDB" id="9808843at2"/>
<organism evidence="9 10">
    <name type="scientific">Streptomyces mimosae</name>
    <dbReference type="NCBI Taxonomy" id="2586635"/>
    <lineage>
        <taxon>Bacteria</taxon>
        <taxon>Bacillati</taxon>
        <taxon>Actinomycetota</taxon>
        <taxon>Actinomycetes</taxon>
        <taxon>Kitasatosporales</taxon>
        <taxon>Streptomycetaceae</taxon>
        <taxon>Streptomyces</taxon>
    </lineage>
</organism>
<name>A0A5N6A580_9ACTN</name>
<protein>
    <submittedName>
        <fullName evidence="9">Response regulator</fullName>
    </submittedName>
</protein>
<dbReference type="InterPro" id="IPR016032">
    <property type="entry name" value="Sig_transdc_resp-reg_C-effctor"/>
</dbReference>
<keyword evidence="2" id="KW-0805">Transcription regulation</keyword>
<evidence type="ECO:0000256" key="4">
    <source>
        <dbReference type="ARBA" id="ARBA00023163"/>
    </source>
</evidence>
<dbReference type="SMART" id="SM00448">
    <property type="entry name" value="REC"/>
    <property type="match status" value="1"/>
</dbReference>
<comment type="caution">
    <text evidence="9">The sequence shown here is derived from an EMBL/GenBank/DDBJ whole genome shotgun (WGS) entry which is preliminary data.</text>
</comment>
<dbReference type="GO" id="GO:0000160">
    <property type="term" value="P:phosphorelay signal transduction system"/>
    <property type="evidence" value="ECO:0007669"/>
    <property type="project" value="InterPro"/>
</dbReference>
<dbReference type="EMBL" id="VDLY02000011">
    <property type="protein sequence ID" value="KAB8163811.1"/>
    <property type="molecule type" value="Genomic_DNA"/>
</dbReference>
<evidence type="ECO:0000256" key="5">
    <source>
        <dbReference type="PROSITE-ProRule" id="PRU00169"/>
    </source>
</evidence>